<evidence type="ECO:0000256" key="1">
    <source>
        <dbReference type="SAM" id="SignalP"/>
    </source>
</evidence>
<feature type="chain" id="PRO_5020404688" evidence="1">
    <location>
        <begin position="22"/>
        <end position="668"/>
    </location>
</feature>
<dbReference type="AlphaFoldDB" id="A0A4P9YIC9"/>
<dbReference type="InterPro" id="IPR036770">
    <property type="entry name" value="Ankyrin_rpt-contain_sf"/>
</dbReference>
<gene>
    <name evidence="2" type="ORF">ROZALSC1DRAFT_29827</name>
</gene>
<dbReference type="Proteomes" id="UP000281549">
    <property type="component" value="Unassembled WGS sequence"/>
</dbReference>
<keyword evidence="1" id="KW-0732">Signal</keyword>
<feature type="signal peptide" evidence="1">
    <location>
        <begin position="1"/>
        <end position="21"/>
    </location>
</feature>
<dbReference type="SUPFAM" id="SSF48403">
    <property type="entry name" value="Ankyrin repeat"/>
    <property type="match status" value="1"/>
</dbReference>
<evidence type="ECO:0000313" key="2">
    <source>
        <dbReference type="EMBL" id="RKP18501.1"/>
    </source>
</evidence>
<reference evidence="3" key="1">
    <citation type="journal article" date="2018" name="Nat. Microbiol.">
        <title>Leveraging single-cell genomics to expand the fungal tree of life.</title>
        <authorList>
            <person name="Ahrendt S.R."/>
            <person name="Quandt C.A."/>
            <person name="Ciobanu D."/>
            <person name="Clum A."/>
            <person name="Salamov A."/>
            <person name="Andreopoulos B."/>
            <person name="Cheng J.F."/>
            <person name="Woyke T."/>
            <person name="Pelin A."/>
            <person name="Henrissat B."/>
            <person name="Reynolds N.K."/>
            <person name="Benny G.L."/>
            <person name="Smith M.E."/>
            <person name="James T.Y."/>
            <person name="Grigoriev I.V."/>
        </authorList>
    </citation>
    <scope>NUCLEOTIDE SEQUENCE [LARGE SCALE GENOMIC DNA]</scope>
    <source>
        <strain evidence="3">CSF55</strain>
    </source>
</reference>
<protein>
    <submittedName>
        <fullName evidence="2">Uncharacterized protein</fullName>
    </submittedName>
</protein>
<dbReference type="EMBL" id="ML005440">
    <property type="protein sequence ID" value="RKP18501.1"/>
    <property type="molecule type" value="Genomic_DNA"/>
</dbReference>
<sequence length="668" mass="77111">MKKFTVTLIAWMSLYFTQIGTSEIEGSTTLLDSVSSRSLDFGSDVATYRSTLLFRESLDNYDIPGQIDSFAFINSEDDEDETLLLQTILRCPRHHGQWTSNESKDKETIKRKLQLYFNSHDLERFETVLNETPGYLHLDILIPLFNFCYKMRYNDFFKIFLNSDSFIYSFTNLGSLMKIVSYHAREDVLELLINKGLEEKNIDAERLFRDPFTYAVSLKQPDVIKVFFRKINVRAIKLDEKILSEAIDLVKINTESKGFNDAICEYVKNEMSYGSPCGDIEQISFHATDTNLRDLLQIASSYDQKEAIEALVKYFSGNPNKNDILREILTYSLNMEQENVLEAILSENYCVSSMVGLMKVSIYHDREDLLELMIDKGLEEKDVDAEGLLKDPFTYAVGLKRSGIIKVFFRKINLLTIIVDEKILHEAVSFAMASTRSKSFIDTVCDYFEKKMNYDRRYLKITVSDDMENICKHVPESNIHDLLQIAITHGEIKAIKTFLSRSQERASLLRETLLYYINLNQLNLLKAIFIENLPGLYQSDSFILEAALNSFTYHPETTEYVIRILKALEARNARYSFKYLEFIANDNLGVIEILLNSEGEIFDKSQILYEIVRRGAVTCLKYVLEKHPSLVTKSEVEKLIKSDKKIKKTVKLMLAVHSCKGKLSKMIK</sequence>
<organism evidence="2 3">
    <name type="scientific">Rozella allomycis (strain CSF55)</name>
    <dbReference type="NCBI Taxonomy" id="988480"/>
    <lineage>
        <taxon>Eukaryota</taxon>
        <taxon>Fungi</taxon>
        <taxon>Fungi incertae sedis</taxon>
        <taxon>Cryptomycota</taxon>
        <taxon>Cryptomycota incertae sedis</taxon>
        <taxon>Rozella</taxon>
    </lineage>
</organism>
<proteinExistence type="predicted"/>
<evidence type="ECO:0000313" key="3">
    <source>
        <dbReference type="Proteomes" id="UP000281549"/>
    </source>
</evidence>
<accession>A0A4P9YIC9</accession>
<name>A0A4P9YIC9_ROZAC</name>
<dbReference type="Gene3D" id="1.25.40.20">
    <property type="entry name" value="Ankyrin repeat-containing domain"/>
    <property type="match status" value="1"/>
</dbReference>